<dbReference type="PANTHER" id="PTHR42924">
    <property type="entry name" value="EXONUCLEASE"/>
    <property type="match status" value="1"/>
</dbReference>
<protein>
    <recommendedName>
        <fullName evidence="3">PHP domain-containing protein</fullName>
    </recommendedName>
</protein>
<organism evidence="1 2">
    <name type="scientific">Candidatus Faecenecus gallistercoris</name>
    <dbReference type="NCBI Taxonomy" id="2840793"/>
    <lineage>
        <taxon>Bacteria</taxon>
        <taxon>Bacillati</taxon>
        <taxon>Bacillota</taxon>
        <taxon>Bacillota incertae sedis</taxon>
        <taxon>Candidatus Faecenecus</taxon>
    </lineage>
</organism>
<dbReference type="Proteomes" id="UP000886725">
    <property type="component" value="Unassembled WGS sequence"/>
</dbReference>
<proteinExistence type="predicted"/>
<dbReference type="GO" id="GO:0004534">
    <property type="term" value="F:5'-3' RNA exonuclease activity"/>
    <property type="evidence" value="ECO:0007669"/>
    <property type="project" value="TreeGrafter"/>
</dbReference>
<dbReference type="GO" id="GO:0035312">
    <property type="term" value="F:5'-3' DNA exonuclease activity"/>
    <property type="evidence" value="ECO:0007669"/>
    <property type="project" value="TreeGrafter"/>
</dbReference>
<feature type="non-terminal residue" evidence="1">
    <location>
        <position position="1"/>
    </location>
</feature>
<name>A0A9D1CKI9_9FIRM</name>
<reference evidence="1" key="1">
    <citation type="submission" date="2020-10" db="EMBL/GenBank/DDBJ databases">
        <authorList>
            <person name="Gilroy R."/>
        </authorList>
    </citation>
    <scope>NUCLEOTIDE SEQUENCE</scope>
    <source>
        <strain evidence="1">CHK165-10780</strain>
    </source>
</reference>
<dbReference type="AlphaFoldDB" id="A0A9D1CKI9"/>
<dbReference type="InterPro" id="IPR016195">
    <property type="entry name" value="Pol/histidinol_Pase-like"/>
</dbReference>
<evidence type="ECO:0008006" key="3">
    <source>
        <dbReference type="Google" id="ProtNLM"/>
    </source>
</evidence>
<evidence type="ECO:0000313" key="1">
    <source>
        <dbReference type="EMBL" id="HIQ64837.1"/>
    </source>
</evidence>
<dbReference type="InterPro" id="IPR052018">
    <property type="entry name" value="PHP_domain"/>
</dbReference>
<reference evidence="1" key="2">
    <citation type="journal article" date="2021" name="PeerJ">
        <title>Extensive microbial diversity within the chicken gut microbiome revealed by metagenomics and culture.</title>
        <authorList>
            <person name="Gilroy R."/>
            <person name="Ravi A."/>
            <person name="Getino M."/>
            <person name="Pursley I."/>
            <person name="Horton D.L."/>
            <person name="Alikhan N.F."/>
            <person name="Baker D."/>
            <person name="Gharbi K."/>
            <person name="Hall N."/>
            <person name="Watson M."/>
            <person name="Adriaenssens E.M."/>
            <person name="Foster-Nyarko E."/>
            <person name="Jarju S."/>
            <person name="Secka A."/>
            <person name="Antonio M."/>
            <person name="Oren A."/>
            <person name="Chaudhuri R.R."/>
            <person name="La Ragione R."/>
            <person name="Hildebrand F."/>
            <person name="Pallen M.J."/>
        </authorList>
    </citation>
    <scope>NUCLEOTIDE SEQUENCE</scope>
    <source>
        <strain evidence="1">CHK165-10780</strain>
    </source>
</reference>
<dbReference type="SUPFAM" id="SSF89550">
    <property type="entry name" value="PHP domain-like"/>
    <property type="match status" value="1"/>
</dbReference>
<dbReference type="PANTHER" id="PTHR42924:SF3">
    <property type="entry name" value="POLYMERASE_HISTIDINOL PHOSPHATASE N-TERMINAL DOMAIN-CONTAINING PROTEIN"/>
    <property type="match status" value="1"/>
</dbReference>
<comment type="caution">
    <text evidence="1">The sequence shown here is derived from an EMBL/GenBank/DDBJ whole genome shotgun (WGS) entry which is preliminary data.</text>
</comment>
<dbReference type="Gene3D" id="3.20.20.140">
    <property type="entry name" value="Metal-dependent hydrolases"/>
    <property type="match status" value="1"/>
</dbReference>
<accession>A0A9D1CKI9</accession>
<evidence type="ECO:0000313" key="2">
    <source>
        <dbReference type="Proteomes" id="UP000886725"/>
    </source>
</evidence>
<dbReference type="EMBL" id="DVFU01000071">
    <property type="protein sequence ID" value="HIQ64837.1"/>
    <property type="molecule type" value="Genomic_DNA"/>
</dbReference>
<sequence length="206" mass="23996">FEEKQLKEYELIRNQYKKIGIIFDENNITFNPKVESCRMAFAKEIKKYPENYRYFLNRESITTSSGFTRNEVYNPKSPLYVDESSLFPTLEKTIEMIHQSGGVAFLAHTFAYSSNIANQLLDIINNYSLDGLECFYTTFTDEQSQYLTKICDDRKMFKSGGSDFHGNRKINHNLGIGHGNLKIDESIIGDWINDYLPNFNTRKNMI</sequence>
<gene>
    <name evidence="1" type="ORF">IAC85_03770</name>
</gene>